<evidence type="ECO:0000256" key="3">
    <source>
        <dbReference type="ARBA" id="ARBA00022598"/>
    </source>
</evidence>
<accession>A0A4R3MEN4</accession>
<evidence type="ECO:0000256" key="4">
    <source>
        <dbReference type="ARBA" id="ARBA00022684"/>
    </source>
</evidence>
<evidence type="ECO:0000256" key="2">
    <source>
        <dbReference type="ARBA" id="ARBA00001946"/>
    </source>
</evidence>
<dbReference type="HAMAP" id="MF_00162">
    <property type="entry name" value="GSH_S"/>
    <property type="match status" value="1"/>
</dbReference>
<evidence type="ECO:0000256" key="7">
    <source>
        <dbReference type="ARBA" id="ARBA00022840"/>
    </source>
</evidence>
<organism evidence="12 13">
    <name type="scientific">Tepidamorphus gemmatus</name>
    <dbReference type="NCBI Taxonomy" id="747076"/>
    <lineage>
        <taxon>Bacteria</taxon>
        <taxon>Pseudomonadati</taxon>
        <taxon>Pseudomonadota</taxon>
        <taxon>Alphaproteobacteria</taxon>
        <taxon>Hyphomicrobiales</taxon>
        <taxon>Tepidamorphaceae</taxon>
        <taxon>Tepidamorphus</taxon>
    </lineage>
</organism>
<dbReference type="Gene3D" id="3.40.50.20">
    <property type="match status" value="1"/>
</dbReference>
<evidence type="ECO:0000256" key="8">
    <source>
        <dbReference type="ARBA" id="ARBA00022842"/>
    </source>
</evidence>
<dbReference type="OrthoDB" id="9785415at2"/>
<dbReference type="Gene3D" id="3.30.470.20">
    <property type="entry name" value="ATP-grasp fold, B domain"/>
    <property type="match status" value="1"/>
</dbReference>
<dbReference type="RefSeq" id="WP_132805843.1">
    <property type="nucleotide sequence ID" value="NZ_SMAK01000003.1"/>
</dbReference>
<keyword evidence="5" id="KW-0479">Metal-binding</keyword>
<dbReference type="InterPro" id="IPR011761">
    <property type="entry name" value="ATP-grasp"/>
</dbReference>
<dbReference type="NCBIfam" id="TIGR01380">
    <property type="entry name" value="glut_syn"/>
    <property type="match status" value="1"/>
</dbReference>
<keyword evidence="13" id="KW-1185">Reference proteome</keyword>
<dbReference type="EMBL" id="SMAK01000003">
    <property type="protein sequence ID" value="TCT11956.1"/>
    <property type="molecule type" value="Genomic_DNA"/>
</dbReference>
<evidence type="ECO:0000313" key="13">
    <source>
        <dbReference type="Proteomes" id="UP000295678"/>
    </source>
</evidence>
<comment type="cofactor">
    <cofactor evidence="2">
        <name>Mg(2+)</name>
        <dbReference type="ChEBI" id="CHEBI:18420"/>
    </cofactor>
</comment>
<keyword evidence="4 10" id="KW-0317">Glutathione biosynthesis</keyword>
<dbReference type="NCBIfam" id="NF003573">
    <property type="entry name" value="PRK05246.1"/>
    <property type="match status" value="1"/>
</dbReference>
<evidence type="ECO:0000256" key="5">
    <source>
        <dbReference type="ARBA" id="ARBA00022723"/>
    </source>
</evidence>
<protein>
    <recommendedName>
        <fullName evidence="10">Glutathione synthetase</fullName>
        <ecNumber evidence="10">6.3.2.3</ecNumber>
    </recommendedName>
    <alternativeName>
        <fullName evidence="10">GSH synthetase</fullName>
        <shortName evidence="10">GSH-S</shortName>
        <shortName evidence="10">GSHase</shortName>
    </alternativeName>
    <alternativeName>
        <fullName evidence="10">Glutathione synthase</fullName>
    </alternativeName>
</protein>
<dbReference type="SUPFAM" id="SSF56059">
    <property type="entry name" value="Glutathione synthetase ATP-binding domain-like"/>
    <property type="match status" value="1"/>
</dbReference>
<proteinExistence type="inferred from homology"/>
<dbReference type="InterPro" id="IPR006284">
    <property type="entry name" value="Glut_synth_pro"/>
</dbReference>
<evidence type="ECO:0000256" key="10">
    <source>
        <dbReference type="HAMAP-Rule" id="MF_00162"/>
    </source>
</evidence>
<dbReference type="AlphaFoldDB" id="A0A4R3MEN4"/>
<dbReference type="PANTHER" id="PTHR21621">
    <property type="entry name" value="RIBOSOMAL PROTEIN S6 MODIFICATION PROTEIN"/>
    <property type="match status" value="1"/>
</dbReference>
<dbReference type="InterPro" id="IPR004218">
    <property type="entry name" value="GSHS_ATP-bd"/>
</dbReference>
<dbReference type="Pfam" id="PF02951">
    <property type="entry name" value="GSH-S_N"/>
    <property type="match status" value="1"/>
</dbReference>
<sequence length="317" mass="35369">MALDVAVQMDPIEAISIKGDSTFALMLEAQARGHRLYYYTPDRLAMRDGRVSAALAPVEVRDVLGDHFTLGPAERRDLAEMDVVLMRQDPPFDMAYISATHMLERIHPHTLVVNDPAGVRNAPEKILVTTFPDLMPPTLITRDRSEIEAFRREFGDIVMKPLYGHGGGAVFRIARHDLNFGSLYDLFAVTFREPWVVQRFLPEVKHGDKRILLVDGEFAGAVNRVPAEDDLRSNMVRGGAAEATDLTPREREICERLAPEMRRRGFVLVGIDVIHGHLTEINVTCPTGLRAVKNLGGPDVAAIVWDSIEAKRAGRQM</sequence>
<comment type="pathway">
    <text evidence="10">Sulfur metabolism; glutathione biosynthesis; glutathione from L-cysteine and L-glutamate: step 2/2.</text>
</comment>
<name>A0A4R3MEN4_9HYPH</name>
<evidence type="ECO:0000259" key="11">
    <source>
        <dbReference type="PROSITE" id="PS50975"/>
    </source>
</evidence>
<dbReference type="InterPro" id="IPR013815">
    <property type="entry name" value="ATP_grasp_subdomain_1"/>
</dbReference>
<keyword evidence="7 10" id="KW-0067">ATP-binding</keyword>
<keyword evidence="6 10" id="KW-0547">Nucleotide-binding</keyword>
<gene>
    <name evidence="10" type="primary">gshB</name>
    <name evidence="12" type="ORF">EDC22_103269</name>
</gene>
<comment type="similarity">
    <text evidence="10">Belongs to the prokaryotic GSH synthase family.</text>
</comment>
<comment type="caution">
    <text evidence="12">The sequence shown here is derived from an EMBL/GenBank/DDBJ whole genome shotgun (WGS) entry which is preliminary data.</text>
</comment>
<dbReference type="GO" id="GO:0004363">
    <property type="term" value="F:glutathione synthase activity"/>
    <property type="evidence" value="ECO:0007669"/>
    <property type="project" value="UniProtKB-UniRule"/>
</dbReference>
<evidence type="ECO:0000256" key="1">
    <source>
        <dbReference type="ARBA" id="ARBA00001936"/>
    </source>
</evidence>
<dbReference type="GO" id="GO:0005737">
    <property type="term" value="C:cytoplasm"/>
    <property type="evidence" value="ECO:0007669"/>
    <property type="project" value="TreeGrafter"/>
</dbReference>
<dbReference type="UniPathway" id="UPA00142">
    <property type="reaction ID" value="UER00210"/>
</dbReference>
<evidence type="ECO:0000313" key="12">
    <source>
        <dbReference type="EMBL" id="TCT11956.1"/>
    </source>
</evidence>
<dbReference type="InterPro" id="IPR016185">
    <property type="entry name" value="PreATP-grasp_dom_sf"/>
</dbReference>
<dbReference type="InterPro" id="IPR004215">
    <property type="entry name" value="GSHS_N"/>
</dbReference>
<dbReference type="GO" id="GO:0005524">
    <property type="term" value="F:ATP binding"/>
    <property type="evidence" value="ECO:0007669"/>
    <property type="project" value="UniProtKB-UniRule"/>
</dbReference>
<evidence type="ECO:0000256" key="9">
    <source>
        <dbReference type="ARBA" id="ARBA00023211"/>
    </source>
</evidence>
<keyword evidence="8" id="KW-0460">Magnesium</keyword>
<keyword evidence="9" id="KW-0464">Manganese</keyword>
<comment type="catalytic activity">
    <reaction evidence="10">
        <text>gamma-L-glutamyl-L-cysteine + glycine + ATP = glutathione + ADP + phosphate + H(+)</text>
        <dbReference type="Rhea" id="RHEA:13557"/>
        <dbReference type="ChEBI" id="CHEBI:15378"/>
        <dbReference type="ChEBI" id="CHEBI:30616"/>
        <dbReference type="ChEBI" id="CHEBI:43474"/>
        <dbReference type="ChEBI" id="CHEBI:57305"/>
        <dbReference type="ChEBI" id="CHEBI:57925"/>
        <dbReference type="ChEBI" id="CHEBI:58173"/>
        <dbReference type="ChEBI" id="CHEBI:456216"/>
        <dbReference type="EC" id="6.3.2.3"/>
    </reaction>
</comment>
<reference evidence="12 13" key="1">
    <citation type="submission" date="2019-03" db="EMBL/GenBank/DDBJ databases">
        <title>Genomic Encyclopedia of Type Strains, Phase IV (KMG-IV): sequencing the most valuable type-strain genomes for metagenomic binning, comparative biology and taxonomic classification.</title>
        <authorList>
            <person name="Goeker M."/>
        </authorList>
    </citation>
    <scope>NUCLEOTIDE SEQUENCE [LARGE SCALE GENOMIC DNA]</scope>
    <source>
        <strain evidence="12 13">DSM 19345</strain>
    </source>
</reference>
<comment type="cofactor">
    <cofactor evidence="1">
        <name>Mn(2+)</name>
        <dbReference type="ChEBI" id="CHEBI:29035"/>
    </cofactor>
</comment>
<dbReference type="GO" id="GO:0046872">
    <property type="term" value="F:metal ion binding"/>
    <property type="evidence" value="ECO:0007669"/>
    <property type="project" value="UniProtKB-KW"/>
</dbReference>
<dbReference type="PROSITE" id="PS50975">
    <property type="entry name" value="ATP_GRASP"/>
    <property type="match status" value="1"/>
</dbReference>
<keyword evidence="3 10" id="KW-0436">Ligase</keyword>
<dbReference type="PANTHER" id="PTHR21621:SF4">
    <property type="entry name" value="GLUTATHIONE SYNTHETASE"/>
    <property type="match status" value="1"/>
</dbReference>
<dbReference type="EC" id="6.3.2.3" evidence="10"/>
<dbReference type="SUPFAM" id="SSF52440">
    <property type="entry name" value="PreATP-grasp domain"/>
    <property type="match status" value="1"/>
</dbReference>
<dbReference type="Pfam" id="PF02955">
    <property type="entry name" value="GSH-S_ATP"/>
    <property type="match status" value="1"/>
</dbReference>
<feature type="domain" description="ATP-grasp" evidence="11">
    <location>
        <begin position="125"/>
        <end position="309"/>
    </location>
</feature>
<evidence type="ECO:0000256" key="6">
    <source>
        <dbReference type="ARBA" id="ARBA00022741"/>
    </source>
</evidence>
<dbReference type="Proteomes" id="UP000295678">
    <property type="component" value="Unassembled WGS sequence"/>
</dbReference>
<dbReference type="Gene3D" id="3.30.1490.20">
    <property type="entry name" value="ATP-grasp fold, A domain"/>
    <property type="match status" value="1"/>
</dbReference>